<gene>
    <name evidence="2" type="ORF">CIK66_16615</name>
</gene>
<dbReference type="EMBL" id="NRGR01000030">
    <property type="protein sequence ID" value="PCC37921.1"/>
    <property type="molecule type" value="Genomic_DNA"/>
</dbReference>
<feature type="chain" id="PRO_5012810835" description="Peptidase inhibitor family I36 protein" evidence="1">
    <location>
        <begin position="34"/>
        <end position="152"/>
    </location>
</feature>
<protein>
    <recommendedName>
        <fullName evidence="4">Peptidase inhibitor family I36 protein</fullName>
    </recommendedName>
</protein>
<keyword evidence="1" id="KW-0732">Signal</keyword>
<keyword evidence="3" id="KW-1185">Reference proteome</keyword>
<dbReference type="AlphaFoldDB" id="A0A2A3YFA8"/>
<sequence length="152" mass="15674">MTTLRSTRTAFRVAAAATGIAVMALIASPVASARTDGSDAAGTVAGCPVGAFCIYPGATWNNGHPEYVFYSYGAHNIYNEIGTRWTYNNQYPDGGIPPTVAYCYGSNGTGGAQFANNYLGASSFDATPINSIELIKPSGGGDSISVCPLGSR</sequence>
<proteinExistence type="predicted"/>
<evidence type="ECO:0000313" key="3">
    <source>
        <dbReference type="Proteomes" id="UP000218598"/>
    </source>
</evidence>
<evidence type="ECO:0008006" key="4">
    <source>
        <dbReference type="Google" id="ProtNLM"/>
    </source>
</evidence>
<evidence type="ECO:0000256" key="1">
    <source>
        <dbReference type="SAM" id="SignalP"/>
    </source>
</evidence>
<comment type="caution">
    <text evidence="2">The sequence shown here is derived from an EMBL/GenBank/DDBJ whole genome shotgun (WGS) entry which is preliminary data.</text>
</comment>
<feature type="signal peptide" evidence="1">
    <location>
        <begin position="1"/>
        <end position="33"/>
    </location>
</feature>
<reference evidence="2 3" key="1">
    <citation type="journal article" date="2017" name="Elife">
        <title>Extensive horizontal gene transfer in cheese-associated bacteria.</title>
        <authorList>
            <person name="Bonham K.S."/>
            <person name="Wolfe B.E."/>
            <person name="Dutton R.J."/>
        </authorList>
    </citation>
    <scope>NUCLEOTIDE SEQUENCE [LARGE SCALE GENOMIC DNA]</scope>
    <source>
        <strain evidence="2 3">341_9</strain>
    </source>
</reference>
<dbReference type="InterPro" id="IPR006311">
    <property type="entry name" value="TAT_signal"/>
</dbReference>
<organism evidence="2 3">
    <name type="scientific">Brachybacterium alimentarium</name>
    <dbReference type="NCBI Taxonomy" id="47845"/>
    <lineage>
        <taxon>Bacteria</taxon>
        <taxon>Bacillati</taxon>
        <taxon>Actinomycetota</taxon>
        <taxon>Actinomycetes</taxon>
        <taxon>Micrococcales</taxon>
        <taxon>Dermabacteraceae</taxon>
        <taxon>Brachybacterium</taxon>
    </lineage>
</organism>
<dbReference type="Proteomes" id="UP000218598">
    <property type="component" value="Unassembled WGS sequence"/>
</dbReference>
<name>A0A2A3YFA8_9MICO</name>
<accession>A0A2A3YFA8</accession>
<evidence type="ECO:0000313" key="2">
    <source>
        <dbReference type="EMBL" id="PCC37921.1"/>
    </source>
</evidence>
<dbReference type="OrthoDB" id="4325857at2"/>
<dbReference type="PROSITE" id="PS51318">
    <property type="entry name" value="TAT"/>
    <property type="match status" value="1"/>
</dbReference>